<feature type="region of interest" description="Disordered" evidence="2">
    <location>
        <begin position="277"/>
        <end position="305"/>
    </location>
</feature>
<comment type="similarity">
    <text evidence="1">Belongs to the transglycosylase Slt family.</text>
</comment>
<dbReference type="Gene3D" id="1.10.530.10">
    <property type="match status" value="1"/>
</dbReference>
<dbReference type="EMBL" id="AZHW01001224">
    <property type="protein sequence ID" value="ETW93506.1"/>
    <property type="molecule type" value="Genomic_DNA"/>
</dbReference>
<gene>
    <name evidence="4" type="ORF">ETSY1_38925</name>
</gene>
<dbReference type="AlphaFoldDB" id="W4L826"/>
<dbReference type="CDD" id="cd16894">
    <property type="entry name" value="MltD-like"/>
    <property type="match status" value="1"/>
</dbReference>
<dbReference type="PANTHER" id="PTHR37423">
    <property type="entry name" value="SOLUBLE LYTIC MUREIN TRANSGLYCOSYLASE-RELATED"/>
    <property type="match status" value="1"/>
</dbReference>
<evidence type="ECO:0000256" key="2">
    <source>
        <dbReference type="SAM" id="MobiDB-lite"/>
    </source>
</evidence>
<feature type="domain" description="Transglycosylase SLT" evidence="3">
    <location>
        <begin position="120"/>
        <end position="227"/>
    </location>
</feature>
<evidence type="ECO:0000313" key="4">
    <source>
        <dbReference type="EMBL" id="ETW93506.1"/>
    </source>
</evidence>
<dbReference type="PANTHER" id="PTHR37423:SF2">
    <property type="entry name" value="MEMBRANE-BOUND LYTIC MUREIN TRANSGLYCOSYLASE C"/>
    <property type="match status" value="1"/>
</dbReference>
<reference evidence="4 5" key="1">
    <citation type="journal article" date="2014" name="Nature">
        <title>An environmental bacterial taxon with a large and distinct metabolic repertoire.</title>
        <authorList>
            <person name="Wilson M.C."/>
            <person name="Mori T."/>
            <person name="Ruckert C."/>
            <person name="Uria A.R."/>
            <person name="Helf M.J."/>
            <person name="Takada K."/>
            <person name="Gernert C."/>
            <person name="Steffens U.A."/>
            <person name="Heycke N."/>
            <person name="Schmitt S."/>
            <person name="Rinke C."/>
            <person name="Helfrich E.J."/>
            <person name="Brachmann A.O."/>
            <person name="Gurgui C."/>
            <person name="Wakimoto T."/>
            <person name="Kracht M."/>
            <person name="Crusemann M."/>
            <person name="Hentschel U."/>
            <person name="Abe I."/>
            <person name="Matsunaga S."/>
            <person name="Kalinowski J."/>
            <person name="Takeyama H."/>
            <person name="Piel J."/>
        </authorList>
    </citation>
    <scope>NUCLEOTIDE SEQUENCE [LARGE SCALE GENOMIC DNA]</scope>
    <source>
        <strain evidence="5">TSY1</strain>
    </source>
</reference>
<organism evidence="4 5">
    <name type="scientific">Entotheonella factor</name>
    <dbReference type="NCBI Taxonomy" id="1429438"/>
    <lineage>
        <taxon>Bacteria</taxon>
        <taxon>Pseudomonadati</taxon>
        <taxon>Nitrospinota/Tectimicrobiota group</taxon>
        <taxon>Candidatus Tectimicrobiota</taxon>
        <taxon>Candidatus Entotheonellia</taxon>
        <taxon>Candidatus Entotheonellales</taxon>
        <taxon>Candidatus Entotheonellaceae</taxon>
        <taxon>Candidatus Entotheonella</taxon>
    </lineage>
</organism>
<evidence type="ECO:0000313" key="5">
    <source>
        <dbReference type="Proteomes" id="UP000019141"/>
    </source>
</evidence>
<evidence type="ECO:0000256" key="1">
    <source>
        <dbReference type="ARBA" id="ARBA00007734"/>
    </source>
</evidence>
<dbReference type="InterPro" id="IPR023346">
    <property type="entry name" value="Lysozyme-like_dom_sf"/>
</dbReference>
<protein>
    <recommendedName>
        <fullName evidence="3">Transglycosylase SLT domain-containing protein</fullName>
    </recommendedName>
</protein>
<comment type="caution">
    <text evidence="4">The sequence shown here is derived from an EMBL/GenBank/DDBJ whole genome shotgun (WGS) entry which is preliminary data.</text>
</comment>
<sequence length="305" mass="34569">MEALAAPVPNVHVEGMPEIFDELPVEWPPEPVRTLAWHEDLLQILSHPGASRQALRPPVPSTEAVCDSLDVVLPYVDLAVDHLPERLRQKLCKRIRTYAVRHRRDVQTMLHRADAYLPMIKRRLREHGLPTYYAYVPLVESAFQVDAMHRGSGARGLWQLLRNTARARGLTVSKAVDERLHPRRATEAAVSYLVHLHKRFGDYGPLYVLAAYNYGETNLSRKIRRFGPPAIASLYRPGYVPGETREYLLRMMTMWVIAAHPGRFHFLLREAVDPPLPGLEAQPQDNVPQREVPVGVADGSATKVK</sequence>
<dbReference type="SUPFAM" id="SSF53955">
    <property type="entry name" value="Lysozyme-like"/>
    <property type="match status" value="1"/>
</dbReference>
<dbReference type="InterPro" id="IPR008258">
    <property type="entry name" value="Transglycosylase_SLT_dom_1"/>
</dbReference>
<accession>W4L826</accession>
<dbReference type="Pfam" id="PF01464">
    <property type="entry name" value="SLT"/>
    <property type="match status" value="1"/>
</dbReference>
<evidence type="ECO:0000259" key="3">
    <source>
        <dbReference type="Pfam" id="PF01464"/>
    </source>
</evidence>
<proteinExistence type="inferred from homology"/>
<name>W4L826_ENTF1</name>
<dbReference type="HOGENOM" id="CLU_911157_0_0_7"/>
<keyword evidence="5" id="KW-1185">Reference proteome</keyword>
<dbReference type="Proteomes" id="UP000019141">
    <property type="component" value="Unassembled WGS sequence"/>
</dbReference>